<evidence type="ECO:0000313" key="3">
    <source>
        <dbReference type="Proteomes" id="UP001501231"/>
    </source>
</evidence>
<evidence type="ECO:0000313" key="2">
    <source>
        <dbReference type="EMBL" id="GAA2401041.1"/>
    </source>
</evidence>
<dbReference type="EMBL" id="BAAARW010000002">
    <property type="protein sequence ID" value="GAA2401041.1"/>
    <property type="molecule type" value="Genomic_DNA"/>
</dbReference>
<dbReference type="PANTHER" id="PTHR21310">
    <property type="entry name" value="AMINOGLYCOSIDE PHOSPHOTRANSFERASE-RELATED-RELATED"/>
    <property type="match status" value="1"/>
</dbReference>
<accession>A0ABP5VEG1</accession>
<dbReference type="Gene3D" id="3.90.1200.10">
    <property type="match status" value="1"/>
</dbReference>
<feature type="domain" description="Aminoglycoside phosphotransferase" evidence="1">
    <location>
        <begin position="45"/>
        <end position="274"/>
    </location>
</feature>
<reference evidence="3" key="1">
    <citation type="journal article" date="2019" name="Int. J. Syst. Evol. Microbiol.">
        <title>The Global Catalogue of Microorganisms (GCM) 10K type strain sequencing project: providing services to taxonomists for standard genome sequencing and annotation.</title>
        <authorList>
            <consortium name="The Broad Institute Genomics Platform"/>
            <consortium name="The Broad Institute Genome Sequencing Center for Infectious Disease"/>
            <person name="Wu L."/>
            <person name="Ma J."/>
        </authorList>
    </citation>
    <scope>NUCLEOTIDE SEQUENCE [LARGE SCALE GENOMIC DNA]</scope>
    <source>
        <strain evidence="3">JCM 3325</strain>
    </source>
</reference>
<dbReference type="Gene3D" id="3.30.200.20">
    <property type="entry name" value="Phosphorylase Kinase, domain 1"/>
    <property type="match status" value="1"/>
</dbReference>
<dbReference type="SUPFAM" id="SSF56112">
    <property type="entry name" value="Protein kinase-like (PK-like)"/>
    <property type="match status" value="1"/>
</dbReference>
<name>A0ABP5VEG1_9ACTN</name>
<dbReference type="Pfam" id="PF01636">
    <property type="entry name" value="APH"/>
    <property type="match status" value="1"/>
</dbReference>
<protein>
    <submittedName>
        <fullName evidence="2">Phosphotransferase family protein</fullName>
    </submittedName>
</protein>
<proteinExistence type="predicted"/>
<dbReference type="InterPro" id="IPR002575">
    <property type="entry name" value="Aminoglycoside_PTrfase"/>
</dbReference>
<dbReference type="RefSeq" id="WP_344586709.1">
    <property type="nucleotide sequence ID" value="NZ_BAAARW010000002.1"/>
</dbReference>
<dbReference type="InterPro" id="IPR051678">
    <property type="entry name" value="AGP_Transferase"/>
</dbReference>
<organism evidence="2 3">
    <name type="scientific">Actinomadura vinacea</name>
    <dbReference type="NCBI Taxonomy" id="115336"/>
    <lineage>
        <taxon>Bacteria</taxon>
        <taxon>Bacillati</taxon>
        <taxon>Actinomycetota</taxon>
        <taxon>Actinomycetes</taxon>
        <taxon>Streptosporangiales</taxon>
        <taxon>Thermomonosporaceae</taxon>
        <taxon>Actinomadura</taxon>
    </lineage>
</organism>
<sequence length="352" mass="37968">MTESAAAAAATPLSLDAAALADWIGGRLGGPGAPLTVTRIGTATGIGNALFELRLGEDSFVLRRPPAVLNDASASNMVREWRILTALEGTPVPHPAPRLLCEDPEVIGAPFLVMDKVTGFTPGFEMPEPFGADPALRRGLAEAYVDALVDLAEVDWRARGLDGLGKPKGFLERQVPRWLAQLDRYRTRDLPELGFVTAWLERNRPEGSAPALIHGDYSPFNVMVAPDPPPRLAAVIDWDTGTIGDPLLDIGHLVARWTDPGEEPVLTPLPGRPGADPTRSELAARYEQRSGRDLSALPYYACLALFKLAVILEGTYAREARQGVPEEKNSMAVMVPRLMVAAAEFARGERSL</sequence>
<gene>
    <name evidence="2" type="ORF">GCM10010191_05360</name>
</gene>
<dbReference type="PANTHER" id="PTHR21310:SF40">
    <property type="entry name" value="AMINOGLYCOSIDE PHOSPHOTRANSFERASE DOMAIN-CONTAINING PROTEIN-RELATED"/>
    <property type="match status" value="1"/>
</dbReference>
<comment type="caution">
    <text evidence="2">The sequence shown here is derived from an EMBL/GenBank/DDBJ whole genome shotgun (WGS) entry which is preliminary data.</text>
</comment>
<keyword evidence="3" id="KW-1185">Reference proteome</keyword>
<evidence type="ECO:0000259" key="1">
    <source>
        <dbReference type="Pfam" id="PF01636"/>
    </source>
</evidence>
<dbReference type="InterPro" id="IPR011009">
    <property type="entry name" value="Kinase-like_dom_sf"/>
</dbReference>
<dbReference type="Proteomes" id="UP001501231">
    <property type="component" value="Unassembled WGS sequence"/>
</dbReference>
<dbReference type="CDD" id="cd05154">
    <property type="entry name" value="ACAD10_11_N-like"/>
    <property type="match status" value="1"/>
</dbReference>
<dbReference type="InterPro" id="IPR041726">
    <property type="entry name" value="ACAD10_11_N"/>
</dbReference>